<accession>A0A6N9JRB4</accession>
<organism evidence="2 3">
    <name type="scientific">Dorea longicatena</name>
    <dbReference type="NCBI Taxonomy" id="88431"/>
    <lineage>
        <taxon>Bacteria</taxon>
        <taxon>Bacillati</taxon>
        <taxon>Bacillota</taxon>
        <taxon>Clostridia</taxon>
        <taxon>Lachnospirales</taxon>
        <taxon>Lachnospiraceae</taxon>
        <taxon>Dorea</taxon>
    </lineage>
</organism>
<dbReference type="AlphaFoldDB" id="A0A6N9JRB4"/>
<evidence type="ECO:0000313" key="3">
    <source>
        <dbReference type="Proteomes" id="UP000449249"/>
    </source>
</evidence>
<dbReference type="RefSeq" id="WP_161169758.1">
    <property type="nucleotide sequence ID" value="NZ_CP100126.1"/>
</dbReference>
<dbReference type="InterPro" id="IPR010982">
    <property type="entry name" value="Lambda_DNA-bd_dom_sf"/>
</dbReference>
<gene>
    <name evidence="2" type="ORF">GT576_01195</name>
</gene>
<dbReference type="Pfam" id="PF01381">
    <property type="entry name" value="HTH_3"/>
    <property type="match status" value="1"/>
</dbReference>
<proteinExistence type="predicted"/>
<sequence length="54" mass="6668">MKIEEARKQKNMSRRELSEWLEIPYRTLTNWENGERSCPDYIEKLIVEKILRDK</sequence>
<dbReference type="InterPro" id="IPR001387">
    <property type="entry name" value="Cro/C1-type_HTH"/>
</dbReference>
<evidence type="ECO:0000313" key="2">
    <source>
        <dbReference type="EMBL" id="MZK08991.1"/>
    </source>
</evidence>
<reference evidence="2 3" key="1">
    <citation type="journal article" date="2019" name="Nat. Med.">
        <title>A library of human gut bacterial isolates paired with longitudinal multiomics data enables mechanistic microbiome research.</title>
        <authorList>
            <person name="Poyet M."/>
            <person name="Groussin M."/>
            <person name="Gibbons S.M."/>
            <person name="Avila-Pacheco J."/>
            <person name="Jiang X."/>
            <person name="Kearney S.M."/>
            <person name="Perrotta A.R."/>
            <person name="Berdy B."/>
            <person name="Zhao S."/>
            <person name="Lieberman T.D."/>
            <person name="Swanson P.K."/>
            <person name="Smith M."/>
            <person name="Roesemann S."/>
            <person name="Alexander J.E."/>
            <person name="Rich S.A."/>
            <person name="Livny J."/>
            <person name="Vlamakis H."/>
            <person name="Clish C."/>
            <person name="Bullock K."/>
            <person name="Deik A."/>
            <person name="Scott J."/>
            <person name="Pierce K.A."/>
            <person name="Xavier R.J."/>
            <person name="Alm E.J."/>
        </authorList>
    </citation>
    <scope>NUCLEOTIDE SEQUENCE [LARGE SCALE GENOMIC DNA]</scope>
    <source>
        <strain evidence="2 3">BIOML-A1</strain>
    </source>
</reference>
<protein>
    <submittedName>
        <fullName evidence="2">Helix-turn-helix domain-containing protein</fullName>
    </submittedName>
</protein>
<dbReference type="CDD" id="cd00093">
    <property type="entry name" value="HTH_XRE"/>
    <property type="match status" value="1"/>
</dbReference>
<dbReference type="EMBL" id="WWSH01000001">
    <property type="protein sequence ID" value="MZK08991.1"/>
    <property type="molecule type" value="Genomic_DNA"/>
</dbReference>
<dbReference type="SUPFAM" id="SSF47413">
    <property type="entry name" value="lambda repressor-like DNA-binding domains"/>
    <property type="match status" value="1"/>
</dbReference>
<evidence type="ECO:0000259" key="1">
    <source>
        <dbReference type="PROSITE" id="PS50943"/>
    </source>
</evidence>
<name>A0A6N9JRB4_9FIRM</name>
<dbReference type="PROSITE" id="PS50943">
    <property type="entry name" value="HTH_CROC1"/>
    <property type="match status" value="1"/>
</dbReference>
<comment type="caution">
    <text evidence="2">The sequence shown here is derived from an EMBL/GenBank/DDBJ whole genome shotgun (WGS) entry which is preliminary data.</text>
</comment>
<feature type="domain" description="HTH cro/C1-type" evidence="1">
    <location>
        <begin position="3"/>
        <end position="37"/>
    </location>
</feature>
<dbReference type="Gene3D" id="1.10.260.40">
    <property type="entry name" value="lambda repressor-like DNA-binding domains"/>
    <property type="match status" value="1"/>
</dbReference>
<dbReference type="Proteomes" id="UP000449249">
    <property type="component" value="Unassembled WGS sequence"/>
</dbReference>
<dbReference type="GO" id="GO:0003677">
    <property type="term" value="F:DNA binding"/>
    <property type="evidence" value="ECO:0007669"/>
    <property type="project" value="InterPro"/>
</dbReference>